<comment type="similarity">
    <text evidence="3">Belongs to the bacterial PQQ dehydrogenase family.</text>
</comment>
<dbReference type="InterPro" id="IPR018391">
    <property type="entry name" value="PQQ_b-propeller_rpt"/>
</dbReference>
<feature type="domain" description="Pyrrolo-quinoline quinone repeat" evidence="6">
    <location>
        <begin position="35"/>
        <end position="404"/>
    </location>
</feature>
<dbReference type="PANTHER" id="PTHR32303">
    <property type="entry name" value="QUINOPROTEIN ALCOHOL DEHYDROGENASE (CYTOCHROME C)"/>
    <property type="match status" value="1"/>
</dbReference>
<evidence type="ECO:0000259" key="6">
    <source>
        <dbReference type="Pfam" id="PF01011"/>
    </source>
</evidence>
<dbReference type="RefSeq" id="WP_332292207.1">
    <property type="nucleotide sequence ID" value="NZ_JAZIBG010000048.1"/>
</dbReference>
<dbReference type="InterPro" id="IPR011047">
    <property type="entry name" value="Quinoprotein_ADH-like_sf"/>
</dbReference>
<proteinExistence type="inferred from homology"/>
<dbReference type="SUPFAM" id="SSF50998">
    <property type="entry name" value="Quinoprotein alcohol dehydrogenase-like"/>
    <property type="match status" value="1"/>
</dbReference>
<dbReference type="GO" id="GO:0042597">
    <property type="term" value="C:periplasmic space"/>
    <property type="evidence" value="ECO:0007669"/>
    <property type="project" value="UniProtKB-SubCell"/>
</dbReference>
<evidence type="ECO:0000256" key="5">
    <source>
        <dbReference type="SAM" id="SignalP"/>
    </source>
</evidence>
<gene>
    <name evidence="7" type="ORF">V4F39_22280</name>
</gene>
<evidence type="ECO:0000256" key="3">
    <source>
        <dbReference type="ARBA" id="ARBA00008156"/>
    </source>
</evidence>
<dbReference type="SUPFAM" id="SSF49503">
    <property type="entry name" value="Cupredoxins"/>
    <property type="match status" value="1"/>
</dbReference>
<comment type="cofactor">
    <cofactor evidence="1">
        <name>pyrroloquinoline quinone</name>
        <dbReference type="ChEBI" id="CHEBI:58442"/>
    </cofactor>
</comment>
<name>A0AAW9QJV3_9BURK</name>
<comment type="subcellular location">
    <subcellularLocation>
        <location evidence="2">Periplasm</location>
    </subcellularLocation>
</comment>
<comment type="caution">
    <text evidence="7">The sequence shown here is derived from an EMBL/GenBank/DDBJ whole genome shotgun (WGS) entry which is preliminary data.</text>
</comment>
<protein>
    <submittedName>
        <fullName evidence="7">PQQ-binding-like beta-propeller repeat protein</fullName>
    </submittedName>
</protein>
<evidence type="ECO:0000313" key="8">
    <source>
        <dbReference type="Proteomes" id="UP001336250"/>
    </source>
</evidence>
<evidence type="ECO:0000313" key="7">
    <source>
        <dbReference type="EMBL" id="MEF7616658.1"/>
    </source>
</evidence>
<feature type="signal peptide" evidence="5">
    <location>
        <begin position="1"/>
        <end position="24"/>
    </location>
</feature>
<keyword evidence="4" id="KW-0560">Oxidoreductase</keyword>
<dbReference type="InterPro" id="IPR002372">
    <property type="entry name" value="PQQ_rpt_dom"/>
</dbReference>
<dbReference type="Proteomes" id="UP001336250">
    <property type="component" value="Unassembled WGS sequence"/>
</dbReference>
<evidence type="ECO:0000256" key="4">
    <source>
        <dbReference type="ARBA" id="ARBA00023002"/>
    </source>
</evidence>
<dbReference type="Pfam" id="PF01011">
    <property type="entry name" value="PQQ"/>
    <property type="match status" value="2"/>
</dbReference>
<accession>A0AAW9QJV3</accession>
<dbReference type="InterPro" id="IPR008972">
    <property type="entry name" value="Cupredoxin"/>
</dbReference>
<evidence type="ECO:0000256" key="2">
    <source>
        <dbReference type="ARBA" id="ARBA00004418"/>
    </source>
</evidence>
<feature type="domain" description="Pyrrolo-quinoline quinone repeat" evidence="6">
    <location>
        <begin position="552"/>
        <end position="610"/>
    </location>
</feature>
<dbReference type="PROSITE" id="PS51257">
    <property type="entry name" value="PROKAR_LIPOPROTEIN"/>
    <property type="match status" value="1"/>
</dbReference>
<evidence type="ECO:0000256" key="1">
    <source>
        <dbReference type="ARBA" id="ARBA00001931"/>
    </source>
</evidence>
<dbReference type="GO" id="GO:0016491">
    <property type="term" value="F:oxidoreductase activity"/>
    <property type="evidence" value="ECO:0007669"/>
    <property type="project" value="UniProtKB-KW"/>
</dbReference>
<dbReference type="SMART" id="SM00564">
    <property type="entry name" value="PQQ"/>
    <property type="match status" value="5"/>
</dbReference>
<dbReference type="EMBL" id="JAZIBG010000048">
    <property type="protein sequence ID" value="MEF7616658.1"/>
    <property type="molecule type" value="Genomic_DNA"/>
</dbReference>
<dbReference type="Gene3D" id="2.140.10.10">
    <property type="entry name" value="Quinoprotein alcohol dehydrogenase-like superfamily"/>
    <property type="match status" value="2"/>
</dbReference>
<sequence>MKQRFPVALVMTAIAAACTATAFAQSPTVPAGKDWPHITGNLGAQGYTSLTQINKSNIGNLGPAWQTNLASEPITSPAAAPGTTNTGGQSTPIVVNGVMYVNPPGGGVVALNAATGAVKWKWVPSATLNGYGPTSTQRGVSVGEGKVYTTASGNRVVALDQETGAVVWAVQPTDTTGTALSGIAKVPPRYHDGLIIMGTNDNARGAAFALKASDGSTAWVFYSTYPHGTSFTDVNGTTFDAGDTFTTKDTPNDTPNECYRTAGAAPWQQGSIDPELGMLYVAFGNVRSCGGSQNGAGRPGDNLFGSSVVALDYKTGAYKWHFQSVRHDIWDMDNVLTPTLADVQIGGETKKVIFYGSKSAHQFTLDRATGKPVLPIEYRAIGGDSRNNPAPTQPFPLQSIYSEQCMVLQNLGSEVPGHPNRLAPNWNGYQAEPDPANPGQMKLVYRSPNYLSDQEPFLVGPPRKGCLYEGSYDGFVYVYPPSQNGGNDMTVTTMSPKLNMRYVGLSYMPGGHPLQQGGNGLRMIGGYQTGAILGVNNSTGQVVWYEPLKYDLSRQHNPLVTATDLLFHTQMDGWLVGRDAATGKELWRFQMGAPSQTGTISYEVNGEQYIATTNMAGGQPYSQGGNGQSVWAFKIGGKAKYYTGTRADPVYVTGGSEAPAPLPIPNWRRPTDNAAAGIVPDNEVWMARSNGTATSTPDSVATASMIPSQRRVPVGTTVTFRNPGIETFPNSPNQKEHCATQFFEGKFNFRLQPGQTAQYKFDREGEYYYNDCTDPRPVGRIIVTLDAVEQPGALQFVPNVLNLRPANGVFTSVQGLVTATFKLPAGYVLDGMDSVKLKTPLTNELFTPVQAKATSDGKSLVLSFDKALIDSNIPVGDAVPLIVTANFMHEGVQKKLTSTANVRVVK</sequence>
<reference evidence="7 8" key="1">
    <citation type="submission" date="2024-02" db="EMBL/GenBank/DDBJ databases">
        <title>Genome sequence of Aquincola sp. MAHUQ-54.</title>
        <authorList>
            <person name="Huq M.A."/>
        </authorList>
    </citation>
    <scope>NUCLEOTIDE SEQUENCE [LARGE SCALE GENOMIC DNA]</scope>
    <source>
        <strain evidence="7 8">MAHUQ-54</strain>
    </source>
</reference>
<dbReference type="Gene3D" id="2.60.40.420">
    <property type="entry name" value="Cupredoxins - blue copper proteins"/>
    <property type="match status" value="1"/>
</dbReference>
<feature type="chain" id="PRO_5043589319" evidence="5">
    <location>
        <begin position="25"/>
        <end position="906"/>
    </location>
</feature>
<keyword evidence="5" id="KW-0732">Signal</keyword>
<organism evidence="7 8">
    <name type="scientific">Aquincola agrisoli</name>
    <dbReference type="NCBI Taxonomy" id="3119538"/>
    <lineage>
        <taxon>Bacteria</taxon>
        <taxon>Pseudomonadati</taxon>
        <taxon>Pseudomonadota</taxon>
        <taxon>Betaproteobacteria</taxon>
        <taxon>Burkholderiales</taxon>
        <taxon>Sphaerotilaceae</taxon>
        <taxon>Aquincola</taxon>
    </lineage>
</organism>
<dbReference type="AlphaFoldDB" id="A0AAW9QJV3"/>
<keyword evidence="8" id="KW-1185">Reference proteome</keyword>